<dbReference type="AlphaFoldDB" id="A0A0E0CKC9"/>
<name>A0A0E0CKC9_9ORYZ</name>
<feature type="transmembrane region" description="Helical" evidence="1">
    <location>
        <begin position="43"/>
        <end position="65"/>
    </location>
</feature>
<keyword evidence="1" id="KW-1133">Transmembrane helix</keyword>
<reference evidence="2" key="1">
    <citation type="submission" date="2015-04" db="UniProtKB">
        <authorList>
            <consortium name="EnsemblPlants"/>
        </authorList>
    </citation>
    <scope>IDENTIFICATION</scope>
</reference>
<dbReference type="EnsemblPlants" id="OMERI02G16190.1">
    <property type="protein sequence ID" value="OMERI02G16190.1"/>
    <property type="gene ID" value="OMERI02G16190"/>
</dbReference>
<protein>
    <submittedName>
        <fullName evidence="2">Uncharacterized protein</fullName>
    </submittedName>
</protein>
<keyword evidence="1" id="KW-0472">Membrane</keyword>
<evidence type="ECO:0000256" key="1">
    <source>
        <dbReference type="SAM" id="Phobius"/>
    </source>
</evidence>
<dbReference type="HOGENOM" id="CLU_2030539_0_0_1"/>
<accession>A0A0E0CKC9</accession>
<sequence>MELPKSVDLEESPETKQVEFVDLEKGQGCEMEEEEAGAKNQPLFNVISLFFMAMILPVYISLVTYCSKNMPIWPAIGTAIIITPAYLLMLKTASYLRDTYVKNFAMYPASGGDVSNLASGNA</sequence>
<keyword evidence="3" id="KW-1185">Reference proteome</keyword>
<organism evidence="2">
    <name type="scientific">Oryza meridionalis</name>
    <dbReference type="NCBI Taxonomy" id="40149"/>
    <lineage>
        <taxon>Eukaryota</taxon>
        <taxon>Viridiplantae</taxon>
        <taxon>Streptophyta</taxon>
        <taxon>Embryophyta</taxon>
        <taxon>Tracheophyta</taxon>
        <taxon>Spermatophyta</taxon>
        <taxon>Magnoliopsida</taxon>
        <taxon>Liliopsida</taxon>
        <taxon>Poales</taxon>
        <taxon>Poaceae</taxon>
        <taxon>BOP clade</taxon>
        <taxon>Oryzoideae</taxon>
        <taxon>Oryzeae</taxon>
        <taxon>Oryzinae</taxon>
        <taxon>Oryza</taxon>
    </lineage>
</organism>
<reference evidence="2" key="2">
    <citation type="submission" date="2018-05" db="EMBL/GenBank/DDBJ databases">
        <title>OmerRS3 (Oryza meridionalis Reference Sequence Version 3).</title>
        <authorList>
            <person name="Zhang J."/>
            <person name="Kudrna D."/>
            <person name="Lee S."/>
            <person name="Talag J."/>
            <person name="Welchert J."/>
            <person name="Wing R.A."/>
        </authorList>
    </citation>
    <scope>NUCLEOTIDE SEQUENCE [LARGE SCALE GENOMIC DNA]</scope>
    <source>
        <strain evidence="2">cv. OR44</strain>
    </source>
</reference>
<evidence type="ECO:0000313" key="3">
    <source>
        <dbReference type="Proteomes" id="UP000008021"/>
    </source>
</evidence>
<feature type="transmembrane region" description="Helical" evidence="1">
    <location>
        <begin position="71"/>
        <end position="90"/>
    </location>
</feature>
<evidence type="ECO:0000313" key="2">
    <source>
        <dbReference type="EnsemblPlants" id="OMERI02G16190.1"/>
    </source>
</evidence>
<keyword evidence="1" id="KW-0812">Transmembrane</keyword>
<dbReference type="Proteomes" id="UP000008021">
    <property type="component" value="Chromosome 2"/>
</dbReference>
<proteinExistence type="predicted"/>
<dbReference type="Gramene" id="OMERI02G16190.1">
    <property type="protein sequence ID" value="OMERI02G16190.1"/>
    <property type="gene ID" value="OMERI02G16190"/>
</dbReference>